<dbReference type="InterPro" id="IPR056648">
    <property type="entry name" value="DUF7746"/>
</dbReference>
<dbReference type="Proteomes" id="UP000321393">
    <property type="component" value="Unassembled WGS sequence"/>
</dbReference>
<accession>A0A5A7UTK4</accession>
<gene>
    <name evidence="3" type="ORF">E6C27_scaffold132G00230</name>
</gene>
<reference evidence="3 4" key="1">
    <citation type="submission" date="2019-08" db="EMBL/GenBank/DDBJ databases">
        <title>Draft genome sequences of two oriental melons (Cucumis melo L. var makuwa).</title>
        <authorList>
            <person name="Kwon S.-Y."/>
        </authorList>
    </citation>
    <scope>NUCLEOTIDE SEQUENCE [LARGE SCALE GENOMIC DNA]</scope>
    <source>
        <strain evidence="4">cv. SW 3</strain>
        <tissue evidence="3">Leaf</tissue>
    </source>
</reference>
<feature type="compositionally biased region" description="Acidic residues" evidence="1">
    <location>
        <begin position="823"/>
        <end position="840"/>
    </location>
</feature>
<feature type="domain" description="DUF7746" evidence="2">
    <location>
        <begin position="512"/>
        <end position="589"/>
    </location>
</feature>
<name>A0A5A7UTK4_CUCMM</name>
<dbReference type="EMBL" id="SSTE01006761">
    <property type="protein sequence ID" value="KAA0058440.1"/>
    <property type="molecule type" value="Genomic_DNA"/>
</dbReference>
<protein>
    <recommendedName>
        <fullName evidence="2">DUF7746 domain-containing protein</fullName>
    </recommendedName>
</protein>
<organism evidence="3 4">
    <name type="scientific">Cucumis melo var. makuwa</name>
    <name type="common">Oriental melon</name>
    <dbReference type="NCBI Taxonomy" id="1194695"/>
    <lineage>
        <taxon>Eukaryota</taxon>
        <taxon>Viridiplantae</taxon>
        <taxon>Streptophyta</taxon>
        <taxon>Embryophyta</taxon>
        <taxon>Tracheophyta</taxon>
        <taxon>Spermatophyta</taxon>
        <taxon>Magnoliopsida</taxon>
        <taxon>eudicotyledons</taxon>
        <taxon>Gunneridae</taxon>
        <taxon>Pentapetalae</taxon>
        <taxon>rosids</taxon>
        <taxon>fabids</taxon>
        <taxon>Cucurbitales</taxon>
        <taxon>Cucurbitaceae</taxon>
        <taxon>Benincaseae</taxon>
        <taxon>Cucumis</taxon>
    </lineage>
</organism>
<comment type="caution">
    <text evidence="3">The sequence shown here is derived from an EMBL/GenBank/DDBJ whole genome shotgun (WGS) entry which is preliminary data.</text>
</comment>
<feature type="region of interest" description="Disordered" evidence="1">
    <location>
        <begin position="283"/>
        <end position="303"/>
    </location>
</feature>
<evidence type="ECO:0000259" key="2">
    <source>
        <dbReference type="Pfam" id="PF24925"/>
    </source>
</evidence>
<evidence type="ECO:0000313" key="4">
    <source>
        <dbReference type="Proteomes" id="UP000321393"/>
    </source>
</evidence>
<dbReference type="PANTHER" id="PTHR33054">
    <property type="entry name" value="CCHC-TYPE DOMAIN-CONTAINING PROTEIN"/>
    <property type="match status" value="1"/>
</dbReference>
<sequence length="948" mass="108838">MTFQGGVNPPGGIWQQDTSFNYSNFTDSSNYEWFKRLSLYGYLTDNDNIDNTATLLFPAGTGVMAYQQHPTVLGGILSNWEWLVYGKLLTFSSPYFTSSYLSSNLTQLQGPSLTVSLQDKNIIDTISLDVHSQGLELKDGSLPFAVSYRIYFKPMHTNLSPKAMGVSPKGYTMLMEVNVEKSSMTIPRNLNWDELTKNPIWKLQGETAPIKRSSTEASITEFPNRNVEVQFNTGISYPRISEIMSSRPSTSSIKSETSYRDTLRRSESIRASVDFSHSIPNVHYEKEDGSLSPTQSDMERRSEPVYNQNNIISDDKERFREHYSVYIDQWIKAPAETRKPFLTMPDFVKGIRKEVASNYPPEEEAYFPHPAIPAIKMVSSPYKTINEDKVQKVGVREINNIQHQLNFTNKVLSTVSKARNSFNIGRLKEDASDYLAEINKRLAAISLNKESKAAMEGQEGKGINMIKKDSLPQTSTSKILPVAQWIDMKNHYPQPSPPDLGWDDLHHEKRTYDGQSLITWNIDGYSEAQMMNTFQEMLLAATTYSTKKSTYETAQILILGFNGNLRSWWHNLLMEQDRQRILTATRTVVKTENSSTPIQAEEPDMVNQLLYTMTKHFIGSIQIHLNLATEALLGLKCHKMSRYKWYKDTFMARLYTLTTCGANIWKHKFVEGLPHYISQKFYQIMTANSVIQQIDWANLTYRDISSTVQMICVNLCTENKHTMKVIKDSDYRKELGTFCKQYGLSPGPKEEKNKKKKYSSKKFFRRNKPKDQEPPRRRRHYYNKNEETKQSLLYAIKSDDDTSSQTESSSEEDYINILQEEGSSSEDEFYSQSESSDDEGAIPCTGRCAGKCSGHINVITKDQKTLFDLIEQIPDVEAKRTCLLKLRQSLEEQMPQKTIQNPIMHSYQDILNRVKGETKMPIQVEDLHHEVKILKREVADNKQRLIYL</sequence>
<dbReference type="OrthoDB" id="1735266at2759"/>
<evidence type="ECO:0000313" key="3">
    <source>
        <dbReference type="EMBL" id="KAA0058440.1"/>
    </source>
</evidence>
<feature type="region of interest" description="Disordered" evidence="1">
    <location>
        <begin position="747"/>
        <end position="784"/>
    </location>
</feature>
<feature type="compositionally biased region" description="Basic residues" evidence="1">
    <location>
        <begin position="754"/>
        <end position="768"/>
    </location>
</feature>
<feature type="region of interest" description="Disordered" evidence="1">
    <location>
        <begin position="821"/>
        <end position="841"/>
    </location>
</feature>
<dbReference type="PANTHER" id="PTHR33054:SF9">
    <property type="entry name" value="CCHC-TYPE DOMAIN-CONTAINING PROTEIN"/>
    <property type="match status" value="1"/>
</dbReference>
<dbReference type="AlphaFoldDB" id="A0A5A7UTK4"/>
<dbReference type="Pfam" id="PF24925">
    <property type="entry name" value="DUF7746"/>
    <property type="match status" value="1"/>
</dbReference>
<evidence type="ECO:0000256" key="1">
    <source>
        <dbReference type="SAM" id="MobiDB-lite"/>
    </source>
</evidence>
<proteinExistence type="predicted"/>